<feature type="compositionally biased region" description="Basic residues" evidence="1">
    <location>
        <begin position="114"/>
        <end position="128"/>
    </location>
</feature>
<accession>A0A6A5S0J8</accession>
<feature type="compositionally biased region" description="Low complexity" evidence="1">
    <location>
        <begin position="129"/>
        <end position="146"/>
    </location>
</feature>
<dbReference type="GeneID" id="54344902"/>
<feature type="region of interest" description="Disordered" evidence="1">
    <location>
        <begin position="111"/>
        <end position="169"/>
    </location>
</feature>
<evidence type="ECO:0000256" key="1">
    <source>
        <dbReference type="SAM" id="MobiDB-lite"/>
    </source>
</evidence>
<name>A0A6A5S0J8_9PLEO</name>
<keyword evidence="3" id="KW-1185">Reference proteome</keyword>
<evidence type="ECO:0000313" key="2">
    <source>
        <dbReference type="EMBL" id="KAF1934245.1"/>
    </source>
</evidence>
<organism evidence="2 3">
    <name type="scientific">Didymella exigua CBS 183.55</name>
    <dbReference type="NCBI Taxonomy" id="1150837"/>
    <lineage>
        <taxon>Eukaryota</taxon>
        <taxon>Fungi</taxon>
        <taxon>Dikarya</taxon>
        <taxon>Ascomycota</taxon>
        <taxon>Pezizomycotina</taxon>
        <taxon>Dothideomycetes</taxon>
        <taxon>Pleosporomycetidae</taxon>
        <taxon>Pleosporales</taxon>
        <taxon>Pleosporineae</taxon>
        <taxon>Didymellaceae</taxon>
        <taxon>Didymella</taxon>
    </lineage>
</organism>
<dbReference type="EMBL" id="ML978956">
    <property type="protein sequence ID" value="KAF1934245.1"/>
    <property type="molecule type" value="Genomic_DNA"/>
</dbReference>
<dbReference type="AlphaFoldDB" id="A0A6A5S0J8"/>
<dbReference type="RefSeq" id="XP_033454493.1">
    <property type="nucleotide sequence ID" value="XM_033587256.1"/>
</dbReference>
<evidence type="ECO:0000313" key="3">
    <source>
        <dbReference type="Proteomes" id="UP000800082"/>
    </source>
</evidence>
<proteinExistence type="predicted"/>
<dbReference type="Proteomes" id="UP000800082">
    <property type="component" value="Unassembled WGS sequence"/>
</dbReference>
<gene>
    <name evidence="2" type="ORF">M421DRAFT_116645</name>
</gene>
<sequence length="169" mass="18684">MAALESRAVLYPVLPPDTQQRTAGCTSLACIACRCGEGSANCWARPLVAKAPGRQYRPDSSNLPLRLHRPLHHRSPRQSHPIAAARSRSQQHGLCGRHLLAGQIRSFPASALYRRPRTSSRTSSRRGPSRTIPLRTSPRTSPRPNTACTPARPPFLPSRHPWLRARCPP</sequence>
<reference evidence="2" key="1">
    <citation type="journal article" date="2020" name="Stud. Mycol.">
        <title>101 Dothideomycetes genomes: a test case for predicting lifestyles and emergence of pathogens.</title>
        <authorList>
            <person name="Haridas S."/>
            <person name="Albert R."/>
            <person name="Binder M."/>
            <person name="Bloem J."/>
            <person name="Labutti K."/>
            <person name="Salamov A."/>
            <person name="Andreopoulos B."/>
            <person name="Baker S."/>
            <person name="Barry K."/>
            <person name="Bills G."/>
            <person name="Bluhm B."/>
            <person name="Cannon C."/>
            <person name="Castanera R."/>
            <person name="Culley D."/>
            <person name="Daum C."/>
            <person name="Ezra D."/>
            <person name="Gonzalez J."/>
            <person name="Henrissat B."/>
            <person name="Kuo A."/>
            <person name="Liang C."/>
            <person name="Lipzen A."/>
            <person name="Lutzoni F."/>
            <person name="Magnuson J."/>
            <person name="Mondo S."/>
            <person name="Nolan M."/>
            <person name="Ohm R."/>
            <person name="Pangilinan J."/>
            <person name="Park H.-J."/>
            <person name="Ramirez L."/>
            <person name="Alfaro M."/>
            <person name="Sun H."/>
            <person name="Tritt A."/>
            <person name="Yoshinaga Y."/>
            <person name="Zwiers L.-H."/>
            <person name="Turgeon B."/>
            <person name="Goodwin S."/>
            <person name="Spatafora J."/>
            <person name="Crous P."/>
            <person name="Grigoriev I."/>
        </authorList>
    </citation>
    <scope>NUCLEOTIDE SEQUENCE</scope>
    <source>
        <strain evidence="2">CBS 183.55</strain>
    </source>
</reference>
<protein>
    <submittedName>
        <fullName evidence="2">Uncharacterized protein</fullName>
    </submittedName>
</protein>